<dbReference type="FunFam" id="1.10.630.10:FF:000018">
    <property type="entry name" value="Cytochrome P450 monooxygenase"/>
    <property type="match status" value="1"/>
</dbReference>
<dbReference type="GO" id="GO:0017000">
    <property type="term" value="P:antibiotic biosynthetic process"/>
    <property type="evidence" value="ECO:0007669"/>
    <property type="project" value="UniProtKB-KW"/>
</dbReference>
<sequence>MTVLRYDEAEVAGLADPYPHYAELRAAGRVVPAGPGAWAVTRHADVTALLTDPRLSHEFPDLVYRLSGEPDELTDFFRATVLNRDPPQHSTLRRAMARTVNPRTVAALRPRIVELVGELFAAMADAPAADLVADLAYPLPVTVAAELLGIPVADRAEAQPHAVALGRMFGSGAPTEQERADAVRAVGWLRGYVGGLLRERAGRDGDDMLSHLLRDAEATGTISRAELVDNVIFLFFAGFETTTNLLSTGGALLLHRPELLDRLRRDLGLAPGAVEEFLRWDCPIHATSRVVREPVTVGDRVIRARRVVVLLLASANRDERRFPEPDRIDLARSPNPHLAFSSGPHHCLGATLARVEGAAVFGHLATRLRRFEATGPAHRRTGLGFRGYDRIPVRVVCN</sequence>
<evidence type="ECO:0000256" key="3">
    <source>
        <dbReference type="ARBA" id="ARBA00022723"/>
    </source>
</evidence>
<evidence type="ECO:0000256" key="5">
    <source>
        <dbReference type="ARBA" id="ARBA00023002"/>
    </source>
</evidence>
<dbReference type="GO" id="GO:0005506">
    <property type="term" value="F:iron ion binding"/>
    <property type="evidence" value="ECO:0007669"/>
    <property type="project" value="InterPro"/>
</dbReference>
<evidence type="ECO:0000313" key="12">
    <source>
        <dbReference type="Proteomes" id="UP000198217"/>
    </source>
</evidence>
<dbReference type="SUPFAM" id="SSF48264">
    <property type="entry name" value="Cytochrome P450"/>
    <property type="match status" value="1"/>
</dbReference>
<dbReference type="GO" id="GO:0016705">
    <property type="term" value="F:oxidoreductase activity, acting on paired donors, with incorporation or reduction of molecular oxygen"/>
    <property type="evidence" value="ECO:0007669"/>
    <property type="project" value="InterPro"/>
</dbReference>
<dbReference type="CDD" id="cd20625">
    <property type="entry name" value="CYP164-like"/>
    <property type="match status" value="1"/>
</dbReference>
<evidence type="ECO:0000256" key="9">
    <source>
        <dbReference type="ARBA" id="ARBA00060683"/>
    </source>
</evidence>
<gene>
    <name evidence="11" type="ORF">GA0070609_1800</name>
</gene>
<keyword evidence="12" id="KW-1185">Reference proteome</keyword>
<dbReference type="Gene3D" id="1.10.630.10">
    <property type="entry name" value="Cytochrome P450"/>
    <property type="match status" value="1"/>
</dbReference>
<reference evidence="11 12" key="1">
    <citation type="submission" date="2016-06" db="EMBL/GenBank/DDBJ databases">
        <authorList>
            <person name="Kjaerup R.B."/>
            <person name="Dalgaard T.S."/>
            <person name="Juul-Madsen H.R."/>
        </authorList>
    </citation>
    <scope>NUCLEOTIDE SEQUENCE [LARGE SCALE GENOMIC DNA]</scope>
    <source>
        <strain evidence="11 12">DSM 43904</strain>
    </source>
</reference>
<dbReference type="EMBL" id="LT607750">
    <property type="protein sequence ID" value="SCG46577.1"/>
    <property type="molecule type" value="Genomic_DNA"/>
</dbReference>
<dbReference type="PROSITE" id="PS00086">
    <property type="entry name" value="CYTOCHROME_P450"/>
    <property type="match status" value="1"/>
</dbReference>
<dbReference type="PANTHER" id="PTHR46696">
    <property type="entry name" value="P450, PUTATIVE (EUROFUNG)-RELATED"/>
    <property type="match status" value="1"/>
</dbReference>
<comment type="similarity">
    <text evidence="1 10">Belongs to the cytochrome P450 family.</text>
</comment>
<dbReference type="GO" id="GO:0004497">
    <property type="term" value="F:monooxygenase activity"/>
    <property type="evidence" value="ECO:0007669"/>
    <property type="project" value="UniProtKB-KW"/>
</dbReference>
<dbReference type="RefSeq" id="WP_088993375.1">
    <property type="nucleotide sequence ID" value="NZ_LT607750.1"/>
</dbReference>
<organism evidence="11 12">
    <name type="scientific">Micromonospora echinaurantiaca</name>
    <dbReference type="NCBI Taxonomy" id="47857"/>
    <lineage>
        <taxon>Bacteria</taxon>
        <taxon>Bacillati</taxon>
        <taxon>Actinomycetota</taxon>
        <taxon>Actinomycetes</taxon>
        <taxon>Micromonosporales</taxon>
        <taxon>Micromonosporaceae</taxon>
        <taxon>Micromonospora</taxon>
    </lineage>
</organism>
<dbReference type="InterPro" id="IPR002397">
    <property type="entry name" value="Cyt_P450_B"/>
</dbReference>
<keyword evidence="7 10" id="KW-0503">Monooxygenase</keyword>
<protein>
    <submittedName>
        <fullName evidence="11">Cytochrome P450</fullName>
    </submittedName>
</protein>
<dbReference type="Pfam" id="PF00067">
    <property type="entry name" value="p450"/>
    <property type="match status" value="1"/>
</dbReference>
<accession>A0A1C5HKZ1</accession>
<dbReference type="PRINTS" id="PR00359">
    <property type="entry name" value="BP450"/>
</dbReference>
<evidence type="ECO:0000256" key="10">
    <source>
        <dbReference type="RuleBase" id="RU000461"/>
    </source>
</evidence>
<keyword evidence="6 10" id="KW-0408">Iron</keyword>
<keyword evidence="4" id="KW-0521">NADP</keyword>
<comment type="pathway">
    <text evidence="9">Antibiotic biosynthesis; mycinamicin biosynthesis.</text>
</comment>
<evidence type="ECO:0000313" key="11">
    <source>
        <dbReference type="EMBL" id="SCG46577.1"/>
    </source>
</evidence>
<dbReference type="Proteomes" id="UP000198217">
    <property type="component" value="Chromosome I"/>
</dbReference>
<evidence type="ECO:0000256" key="7">
    <source>
        <dbReference type="ARBA" id="ARBA00023033"/>
    </source>
</evidence>
<evidence type="ECO:0000256" key="2">
    <source>
        <dbReference type="ARBA" id="ARBA00022617"/>
    </source>
</evidence>
<keyword evidence="3 10" id="KW-0479">Metal-binding</keyword>
<dbReference type="InterPro" id="IPR017972">
    <property type="entry name" value="Cyt_P450_CS"/>
</dbReference>
<dbReference type="AlphaFoldDB" id="A0A1C5HKZ1"/>
<name>A0A1C5HKZ1_9ACTN</name>
<evidence type="ECO:0000256" key="4">
    <source>
        <dbReference type="ARBA" id="ARBA00022857"/>
    </source>
</evidence>
<evidence type="ECO:0000256" key="1">
    <source>
        <dbReference type="ARBA" id="ARBA00010617"/>
    </source>
</evidence>
<evidence type="ECO:0000256" key="6">
    <source>
        <dbReference type="ARBA" id="ARBA00023004"/>
    </source>
</evidence>
<keyword evidence="2 10" id="KW-0349">Heme</keyword>
<dbReference type="GO" id="GO:0020037">
    <property type="term" value="F:heme binding"/>
    <property type="evidence" value="ECO:0007669"/>
    <property type="project" value="InterPro"/>
</dbReference>
<dbReference type="InterPro" id="IPR036396">
    <property type="entry name" value="Cyt_P450_sf"/>
</dbReference>
<keyword evidence="5 10" id="KW-0560">Oxidoreductase</keyword>
<evidence type="ECO:0000256" key="8">
    <source>
        <dbReference type="ARBA" id="ARBA00023194"/>
    </source>
</evidence>
<keyword evidence="8" id="KW-0045">Antibiotic biosynthesis</keyword>
<dbReference type="InterPro" id="IPR001128">
    <property type="entry name" value="Cyt_P450"/>
</dbReference>
<dbReference type="PANTHER" id="PTHR46696:SF1">
    <property type="entry name" value="CYTOCHROME P450 YJIB-RELATED"/>
    <property type="match status" value="1"/>
</dbReference>
<proteinExistence type="inferred from homology"/>